<dbReference type="PRINTS" id="PR00419">
    <property type="entry name" value="ADXRDTASE"/>
</dbReference>
<gene>
    <name evidence="1" type="ORF">A2531_04455</name>
</gene>
<evidence type="ECO:0000313" key="2">
    <source>
        <dbReference type="Proteomes" id="UP000177579"/>
    </source>
</evidence>
<sequence>MKVGIIGGGVAGLTCGYQLQKNNIKTIIWEKEPYVGGRNLYNIGAVSKGRLYKNSHKLIEELGLESLYTPLPSNNFGLICWRFMLKAEKTKSTMRFAPKKIRQFYADLMEKLEKMDFDLENPSAEIKELRNISFAEYIADFPKMIKLLVVDPELNFAFEPNYEKIAADYGLHLLKHGVQVVSGQDYVFEENLLPLTNILEEKIKMANNIIHTSAEILKVEQTENNHFIVNYKINGEEKSEIVDKIVFATPLHATQKIFPSLKIESDINYNPIRCVFTRGKLKYDRKIMVSVREKDISNISMFATTMSHEHIIVAFDLEKEIRFKTLYKKNEYEVISEKIIDRAWPVRPPKARVPELKTNVPGAYLCGDFYYYTLIETSIATANMVSKMIQDEI</sequence>
<dbReference type="Gene3D" id="3.50.50.60">
    <property type="entry name" value="FAD/NAD(P)-binding domain"/>
    <property type="match status" value="1"/>
</dbReference>
<dbReference type="Proteomes" id="UP000177579">
    <property type="component" value="Unassembled WGS sequence"/>
</dbReference>
<dbReference type="EMBL" id="MFGO01000026">
    <property type="protein sequence ID" value="OGF40531.1"/>
    <property type="molecule type" value="Genomic_DNA"/>
</dbReference>
<dbReference type="InterPro" id="IPR036188">
    <property type="entry name" value="FAD/NAD-bd_sf"/>
</dbReference>
<dbReference type="Pfam" id="PF13450">
    <property type="entry name" value="NAD_binding_8"/>
    <property type="match status" value="1"/>
</dbReference>
<dbReference type="SUPFAM" id="SSF51905">
    <property type="entry name" value="FAD/NAD(P)-binding domain"/>
    <property type="match status" value="1"/>
</dbReference>
<evidence type="ECO:0008006" key="3">
    <source>
        <dbReference type="Google" id="ProtNLM"/>
    </source>
</evidence>
<dbReference type="PANTHER" id="PTHR42923">
    <property type="entry name" value="PROTOPORPHYRINOGEN OXIDASE"/>
    <property type="match status" value="1"/>
</dbReference>
<accession>A0A1F5TPT1</accession>
<dbReference type="GO" id="GO:0016491">
    <property type="term" value="F:oxidoreductase activity"/>
    <property type="evidence" value="ECO:0007669"/>
    <property type="project" value="TreeGrafter"/>
</dbReference>
<comment type="caution">
    <text evidence="1">The sequence shown here is derived from an EMBL/GenBank/DDBJ whole genome shotgun (WGS) entry which is preliminary data.</text>
</comment>
<organism evidence="1 2">
    <name type="scientific">Candidatus Falkowbacteria bacterium RIFOXYD2_FULL_34_120</name>
    <dbReference type="NCBI Taxonomy" id="1798007"/>
    <lineage>
        <taxon>Bacteria</taxon>
        <taxon>Candidatus Falkowiibacteriota</taxon>
    </lineage>
</organism>
<dbReference type="AlphaFoldDB" id="A0A1F5TPT1"/>
<name>A0A1F5TPT1_9BACT</name>
<proteinExistence type="predicted"/>
<evidence type="ECO:0000313" key="1">
    <source>
        <dbReference type="EMBL" id="OGF40531.1"/>
    </source>
</evidence>
<protein>
    <recommendedName>
        <fullName evidence="3">Amine oxidase domain-containing protein</fullName>
    </recommendedName>
</protein>
<reference evidence="1 2" key="1">
    <citation type="journal article" date="2016" name="Nat. Commun.">
        <title>Thousands of microbial genomes shed light on interconnected biogeochemical processes in an aquifer system.</title>
        <authorList>
            <person name="Anantharaman K."/>
            <person name="Brown C.T."/>
            <person name="Hug L.A."/>
            <person name="Sharon I."/>
            <person name="Castelle C.J."/>
            <person name="Probst A.J."/>
            <person name="Thomas B.C."/>
            <person name="Singh A."/>
            <person name="Wilkins M.J."/>
            <person name="Karaoz U."/>
            <person name="Brodie E.L."/>
            <person name="Williams K.H."/>
            <person name="Hubbard S.S."/>
            <person name="Banfield J.F."/>
        </authorList>
    </citation>
    <scope>NUCLEOTIDE SEQUENCE [LARGE SCALE GENOMIC DNA]</scope>
</reference>
<dbReference type="InterPro" id="IPR050464">
    <property type="entry name" value="Zeta_carotene_desat/Oxidored"/>
</dbReference>